<feature type="transmembrane region" description="Helical" evidence="8">
    <location>
        <begin position="133"/>
        <end position="155"/>
    </location>
</feature>
<feature type="transmembrane region" description="Helical" evidence="8">
    <location>
        <begin position="198"/>
        <end position="222"/>
    </location>
</feature>
<feature type="compositionally biased region" description="Polar residues" evidence="7">
    <location>
        <begin position="1"/>
        <end position="11"/>
    </location>
</feature>
<reference evidence="11" key="1">
    <citation type="submission" date="2016-10" db="EMBL/GenBank/DDBJ databases">
        <authorList>
            <person name="Varghese N."/>
            <person name="Submissions S."/>
        </authorList>
    </citation>
    <scope>NUCLEOTIDE SEQUENCE [LARGE SCALE GENOMIC DNA]</scope>
    <source>
        <strain evidence="11">CGMCC 4.3510</strain>
    </source>
</reference>
<dbReference type="InterPro" id="IPR036259">
    <property type="entry name" value="MFS_trans_sf"/>
</dbReference>
<dbReference type="SUPFAM" id="SSF103473">
    <property type="entry name" value="MFS general substrate transporter"/>
    <property type="match status" value="1"/>
</dbReference>
<feature type="transmembrane region" description="Helical" evidence="8">
    <location>
        <begin position="311"/>
        <end position="329"/>
    </location>
</feature>
<feature type="transmembrane region" description="Helical" evidence="8">
    <location>
        <begin position="243"/>
        <end position="261"/>
    </location>
</feature>
<dbReference type="PROSITE" id="PS50850">
    <property type="entry name" value="MFS"/>
    <property type="match status" value="1"/>
</dbReference>
<gene>
    <name evidence="10" type="ORF">SAMN05216251_101474</name>
</gene>
<keyword evidence="2" id="KW-0813">Transport</keyword>
<feature type="transmembrane region" description="Helical" evidence="8">
    <location>
        <begin position="335"/>
        <end position="356"/>
    </location>
</feature>
<dbReference type="PANTHER" id="PTHR23517">
    <property type="entry name" value="RESISTANCE PROTEIN MDTM, PUTATIVE-RELATED-RELATED"/>
    <property type="match status" value="1"/>
</dbReference>
<evidence type="ECO:0000259" key="9">
    <source>
        <dbReference type="PROSITE" id="PS50850"/>
    </source>
</evidence>
<dbReference type="InterPro" id="IPR050171">
    <property type="entry name" value="MFS_Transporters"/>
</dbReference>
<dbReference type="Gene3D" id="1.20.1250.20">
    <property type="entry name" value="MFS general substrate transporter like domains"/>
    <property type="match status" value="1"/>
</dbReference>
<dbReference type="InterPro" id="IPR011701">
    <property type="entry name" value="MFS"/>
</dbReference>
<feature type="transmembrane region" description="Helical" evidence="8">
    <location>
        <begin position="368"/>
        <end position="392"/>
    </location>
</feature>
<accession>A0A1I1XUB9</accession>
<organism evidence="10 11">
    <name type="scientific">Actinacidiphila alni</name>
    <dbReference type="NCBI Taxonomy" id="380248"/>
    <lineage>
        <taxon>Bacteria</taxon>
        <taxon>Bacillati</taxon>
        <taxon>Actinomycetota</taxon>
        <taxon>Actinomycetes</taxon>
        <taxon>Kitasatosporales</taxon>
        <taxon>Streptomycetaceae</taxon>
        <taxon>Actinacidiphila</taxon>
    </lineage>
</organism>
<keyword evidence="5 8" id="KW-1133">Transmembrane helix</keyword>
<feature type="domain" description="Major facilitator superfamily (MFS) profile" evidence="9">
    <location>
        <begin position="38"/>
        <end position="424"/>
    </location>
</feature>
<dbReference type="RefSeq" id="WP_177246287.1">
    <property type="nucleotide sequence ID" value="NZ_FONG01000001.1"/>
</dbReference>
<keyword evidence="4 8" id="KW-0812">Transmembrane</keyword>
<dbReference type="GO" id="GO:0005886">
    <property type="term" value="C:plasma membrane"/>
    <property type="evidence" value="ECO:0007669"/>
    <property type="project" value="UniProtKB-SubCell"/>
</dbReference>
<dbReference type="STRING" id="380248.SAMN05216251_101474"/>
<feature type="transmembrane region" description="Helical" evidence="8">
    <location>
        <begin position="109"/>
        <end position="127"/>
    </location>
</feature>
<dbReference type="PANTHER" id="PTHR23517:SF2">
    <property type="entry name" value="MULTIDRUG RESISTANCE PROTEIN MDTH"/>
    <property type="match status" value="1"/>
</dbReference>
<dbReference type="Pfam" id="PF07690">
    <property type="entry name" value="MFS_1"/>
    <property type="match status" value="1"/>
</dbReference>
<evidence type="ECO:0000256" key="4">
    <source>
        <dbReference type="ARBA" id="ARBA00022692"/>
    </source>
</evidence>
<evidence type="ECO:0000313" key="10">
    <source>
        <dbReference type="EMBL" id="SFE09120.1"/>
    </source>
</evidence>
<dbReference type="EMBL" id="FONG01000001">
    <property type="protein sequence ID" value="SFE09120.1"/>
    <property type="molecule type" value="Genomic_DNA"/>
</dbReference>
<feature type="transmembrane region" description="Helical" evidence="8">
    <location>
        <begin position="281"/>
        <end position="299"/>
    </location>
</feature>
<feature type="transmembrane region" description="Helical" evidence="8">
    <location>
        <begin position="67"/>
        <end position="89"/>
    </location>
</feature>
<evidence type="ECO:0000256" key="3">
    <source>
        <dbReference type="ARBA" id="ARBA00022475"/>
    </source>
</evidence>
<evidence type="ECO:0000313" key="11">
    <source>
        <dbReference type="Proteomes" id="UP000199323"/>
    </source>
</evidence>
<keyword evidence="3" id="KW-1003">Cell membrane</keyword>
<sequence length="449" mass="48282">MTGTAVGSSTPEQRKPEQQESAQRKPEQRESDRHRELRRARRWFGFLLSEWSVSNVGYYAVQSILSLYFLTSLHLSPGAAGSLVLVTSIAFRLNRIFLAPLIDRMRPRTAVFCGLLVGAAGYLGLAATRSPLLVTALLLVIGVGGATNALSVKTLAAELTPGTDSPLLRYASLSTGLNLAAATGPLIAAALYPAHSVGWVFALAALGYAAAAVLALFVPASAHESGQRPTWRRTSRGVLADPGFRRVLMLTVVGFFLYSQLFSTLPYFVTEGLDRPGLRGSYFTLNAVLVIAGQIPLGHWLQRTARPEHRVVLAGYALFLTGFVLLWAAPRWWMAYASVTLWTFGEMLIMPTLDTMTARTLQPQQRMVGFSFAGVAMSVGDGLGGALGVALAGWLHEHHRLTELYGVMALLAVVVLALPVYRLTGGRAAEPNRQATPGPAKPPSDQGSS</sequence>
<feature type="transmembrane region" description="Helical" evidence="8">
    <location>
        <begin position="43"/>
        <end position="61"/>
    </location>
</feature>
<proteinExistence type="predicted"/>
<feature type="region of interest" description="Disordered" evidence="7">
    <location>
        <begin position="1"/>
        <end position="34"/>
    </location>
</feature>
<evidence type="ECO:0000256" key="8">
    <source>
        <dbReference type="SAM" id="Phobius"/>
    </source>
</evidence>
<feature type="transmembrane region" description="Helical" evidence="8">
    <location>
        <begin position="404"/>
        <end position="424"/>
    </location>
</feature>
<keyword evidence="11" id="KW-1185">Reference proteome</keyword>
<feature type="transmembrane region" description="Helical" evidence="8">
    <location>
        <begin position="167"/>
        <end position="192"/>
    </location>
</feature>
<keyword evidence="6 8" id="KW-0472">Membrane</keyword>
<protein>
    <submittedName>
        <fullName evidence="10">Predicted arabinose efflux permease, MFS family</fullName>
    </submittedName>
</protein>
<dbReference type="Proteomes" id="UP000199323">
    <property type="component" value="Unassembled WGS sequence"/>
</dbReference>
<name>A0A1I1XUB9_9ACTN</name>
<feature type="region of interest" description="Disordered" evidence="7">
    <location>
        <begin position="429"/>
        <end position="449"/>
    </location>
</feature>
<dbReference type="InterPro" id="IPR020846">
    <property type="entry name" value="MFS_dom"/>
</dbReference>
<dbReference type="AlphaFoldDB" id="A0A1I1XUB9"/>
<evidence type="ECO:0000256" key="1">
    <source>
        <dbReference type="ARBA" id="ARBA00004651"/>
    </source>
</evidence>
<evidence type="ECO:0000256" key="6">
    <source>
        <dbReference type="ARBA" id="ARBA00023136"/>
    </source>
</evidence>
<comment type="subcellular location">
    <subcellularLocation>
        <location evidence="1">Cell membrane</location>
        <topology evidence="1">Multi-pass membrane protein</topology>
    </subcellularLocation>
</comment>
<evidence type="ECO:0000256" key="7">
    <source>
        <dbReference type="SAM" id="MobiDB-lite"/>
    </source>
</evidence>
<dbReference type="GO" id="GO:0022857">
    <property type="term" value="F:transmembrane transporter activity"/>
    <property type="evidence" value="ECO:0007669"/>
    <property type="project" value="InterPro"/>
</dbReference>
<evidence type="ECO:0000256" key="5">
    <source>
        <dbReference type="ARBA" id="ARBA00022989"/>
    </source>
</evidence>
<evidence type="ECO:0000256" key="2">
    <source>
        <dbReference type="ARBA" id="ARBA00022448"/>
    </source>
</evidence>
<feature type="compositionally biased region" description="Basic and acidic residues" evidence="7">
    <location>
        <begin position="12"/>
        <end position="34"/>
    </location>
</feature>